<dbReference type="EMBL" id="CP036266">
    <property type="protein sequence ID" value="QDT23379.1"/>
    <property type="molecule type" value="Genomic_DNA"/>
</dbReference>
<organism evidence="2 3">
    <name type="scientific">Gimesia chilikensis</name>
    <dbReference type="NCBI Taxonomy" id="2605989"/>
    <lineage>
        <taxon>Bacteria</taxon>
        <taxon>Pseudomonadati</taxon>
        <taxon>Planctomycetota</taxon>
        <taxon>Planctomycetia</taxon>
        <taxon>Planctomycetales</taxon>
        <taxon>Planctomycetaceae</taxon>
        <taxon>Gimesia</taxon>
    </lineage>
</organism>
<evidence type="ECO:0000259" key="1">
    <source>
        <dbReference type="Pfam" id="PF13391"/>
    </source>
</evidence>
<dbReference type="Proteomes" id="UP000320421">
    <property type="component" value="Chromosome"/>
</dbReference>
<dbReference type="AlphaFoldDB" id="A0A517PVJ3"/>
<keyword evidence="3" id="KW-1185">Reference proteome</keyword>
<evidence type="ECO:0000313" key="3">
    <source>
        <dbReference type="Proteomes" id="UP000320421"/>
    </source>
</evidence>
<accession>A0A517PVJ3</accession>
<dbReference type="InterPro" id="IPR003615">
    <property type="entry name" value="HNH_nuc"/>
</dbReference>
<name>A0A517PVJ3_9PLAN</name>
<proteinExistence type="predicted"/>
<evidence type="ECO:0000313" key="2">
    <source>
        <dbReference type="EMBL" id="QDT23379.1"/>
    </source>
</evidence>
<protein>
    <recommendedName>
        <fullName evidence="1">HNH nuclease domain-containing protein</fullName>
    </recommendedName>
</protein>
<reference evidence="2 3" key="1">
    <citation type="submission" date="2019-02" db="EMBL/GenBank/DDBJ databases">
        <title>Deep-cultivation of Planctomycetes and their phenomic and genomic characterization uncovers novel biology.</title>
        <authorList>
            <person name="Wiegand S."/>
            <person name="Jogler M."/>
            <person name="Boedeker C."/>
            <person name="Pinto D."/>
            <person name="Vollmers J."/>
            <person name="Rivas-Marin E."/>
            <person name="Kohn T."/>
            <person name="Peeters S.H."/>
            <person name="Heuer A."/>
            <person name="Rast P."/>
            <person name="Oberbeckmann S."/>
            <person name="Bunk B."/>
            <person name="Jeske O."/>
            <person name="Meyerdierks A."/>
            <person name="Storesund J.E."/>
            <person name="Kallscheuer N."/>
            <person name="Luecker S."/>
            <person name="Lage O.M."/>
            <person name="Pohl T."/>
            <person name="Merkel B.J."/>
            <person name="Hornburger P."/>
            <person name="Mueller R.-W."/>
            <person name="Bruemmer F."/>
            <person name="Labrenz M."/>
            <person name="Spormann A.M."/>
            <person name="Op den Camp H."/>
            <person name="Overmann J."/>
            <person name="Amann R."/>
            <person name="Jetten M.S.M."/>
            <person name="Mascher T."/>
            <person name="Medema M.H."/>
            <person name="Devos D.P."/>
            <person name="Kaster A.-K."/>
            <person name="Ovreas L."/>
            <person name="Rohde M."/>
            <person name="Galperin M.Y."/>
            <person name="Jogler C."/>
        </authorList>
    </citation>
    <scope>NUCLEOTIDE SEQUENCE [LARGE SCALE GENOMIC DNA]</scope>
    <source>
        <strain evidence="2 3">HG66A1</strain>
    </source>
</reference>
<sequence length="251" mass="29098">MTRNWTREELILAMGLYCRLPFGKYHNRNQDVIKLAQSIGRSASSVAMKLSNLASLDPYHQERGVKGLSGASNADRAIWQEFHSDWEGLANESQRLEQELNLIPEEPAEEVVQFEGETESTRVTKVRRAQRFFRSTVLASYDYRCCVTQIEIKDLLIASHIIPWSEDPAKRADPHNGLCLNSLHDKAFDRGLMTLDEDYRLVYSQQIRDACTGEAMNRFFKPYEGQHIYFPSRFRPDQEALQRHRNQIFIA</sequence>
<dbReference type="Pfam" id="PF13391">
    <property type="entry name" value="HNH_2"/>
    <property type="match status" value="1"/>
</dbReference>
<gene>
    <name evidence="2" type="ORF">HG66A1_51960</name>
</gene>
<dbReference type="RefSeq" id="WP_197996780.1">
    <property type="nucleotide sequence ID" value="NZ_CP036266.1"/>
</dbReference>
<feature type="domain" description="HNH nuclease" evidence="1">
    <location>
        <begin position="145"/>
        <end position="196"/>
    </location>
</feature>